<gene>
    <name evidence="1" type="ORF">SAMN05661091_3891</name>
</gene>
<accession>A0A1X7HJE8</accession>
<name>A0A1X7HJE8_9BACL</name>
<evidence type="ECO:0008006" key="3">
    <source>
        <dbReference type="Google" id="ProtNLM"/>
    </source>
</evidence>
<dbReference type="EMBL" id="LT840184">
    <property type="protein sequence ID" value="SMF87745.1"/>
    <property type="molecule type" value="Genomic_DNA"/>
</dbReference>
<protein>
    <recommendedName>
        <fullName evidence="3">DUF4434 domain-containing protein</fullName>
    </recommendedName>
</protein>
<sequence length="301" mass="34605">MRRLSAKAKFYITAVIICLLLLLFLLPSAPVKQDKATWLWDAAIIRSESEEILDFSGREGVTTIFLQIQESVPTEDYRRFVRSAHEANIAVHALGGAPDWAYADQREEGGKLMSWLEEYNMESKPEERFQGVQLDVEPYVLRRWEREQEQVVREWSRNMESWVQEARRQGLEISAAVPFWLDSIPGPEGSGNFSRWMLEQSDAVAVMSYRDDGEKMYELSREELEQADELGKSVWIGMELTDTKEGDHLTFHGKSAKVMKNEAHRAAALGTEHPSFAGLAVHHYQAWHRKTTAMTNENDNR</sequence>
<evidence type="ECO:0000313" key="1">
    <source>
        <dbReference type="EMBL" id="SMF87745.1"/>
    </source>
</evidence>
<evidence type="ECO:0000313" key="2">
    <source>
        <dbReference type="Proteomes" id="UP000192940"/>
    </source>
</evidence>
<proteinExistence type="predicted"/>
<organism evidence="1 2">
    <name type="scientific">Paenibacillus uliginis N3/975</name>
    <dbReference type="NCBI Taxonomy" id="1313296"/>
    <lineage>
        <taxon>Bacteria</taxon>
        <taxon>Bacillati</taxon>
        <taxon>Bacillota</taxon>
        <taxon>Bacilli</taxon>
        <taxon>Bacillales</taxon>
        <taxon>Paenibacillaceae</taxon>
        <taxon>Paenibacillus</taxon>
    </lineage>
</organism>
<keyword evidence="2" id="KW-1185">Reference proteome</keyword>
<dbReference type="STRING" id="1313296.SAMN05661091_3891"/>
<reference evidence="1 2" key="1">
    <citation type="submission" date="2017-04" db="EMBL/GenBank/DDBJ databases">
        <authorList>
            <person name="Afonso C.L."/>
            <person name="Miller P.J."/>
            <person name="Scott M.A."/>
            <person name="Spackman E."/>
            <person name="Goraichik I."/>
            <person name="Dimitrov K.M."/>
            <person name="Suarez D.L."/>
            <person name="Swayne D.E."/>
        </authorList>
    </citation>
    <scope>NUCLEOTIDE SEQUENCE [LARGE SCALE GENOMIC DNA]</scope>
    <source>
        <strain evidence="1 2">N3/975</strain>
    </source>
</reference>
<dbReference type="Proteomes" id="UP000192940">
    <property type="component" value="Chromosome I"/>
</dbReference>
<dbReference type="AlphaFoldDB" id="A0A1X7HJE8"/>
<dbReference type="RefSeq" id="WP_244562753.1">
    <property type="nucleotide sequence ID" value="NZ_LT840184.1"/>
</dbReference>